<comment type="caution">
    <text evidence="3">The sequence shown here is derived from an EMBL/GenBank/DDBJ whole genome shotgun (WGS) entry which is preliminary data.</text>
</comment>
<name>A0A6L8VFB1_9RHOB</name>
<dbReference type="InterPro" id="IPR036249">
    <property type="entry name" value="Thioredoxin-like_sf"/>
</dbReference>
<dbReference type="Gene3D" id="3.40.30.10">
    <property type="entry name" value="Glutaredoxin"/>
    <property type="match status" value="1"/>
</dbReference>
<dbReference type="PROSITE" id="PS50405">
    <property type="entry name" value="GST_CTER"/>
    <property type="match status" value="1"/>
</dbReference>
<gene>
    <name evidence="3" type="ORF">GS660_07870</name>
</gene>
<dbReference type="RefSeq" id="WP_161345200.1">
    <property type="nucleotide sequence ID" value="NZ_BMGW01000004.1"/>
</dbReference>
<evidence type="ECO:0000259" key="1">
    <source>
        <dbReference type="PROSITE" id="PS50404"/>
    </source>
</evidence>
<dbReference type="EMBL" id="WWNR01000004">
    <property type="protein sequence ID" value="MZQ89015.1"/>
    <property type="molecule type" value="Genomic_DNA"/>
</dbReference>
<dbReference type="CDD" id="cd03207">
    <property type="entry name" value="GST_C_8"/>
    <property type="match status" value="1"/>
</dbReference>
<dbReference type="InterPro" id="IPR036282">
    <property type="entry name" value="Glutathione-S-Trfase_C_sf"/>
</dbReference>
<dbReference type="OrthoDB" id="9810080at2"/>
<dbReference type="Pfam" id="PF13409">
    <property type="entry name" value="GST_N_2"/>
    <property type="match status" value="1"/>
</dbReference>
<dbReference type="SFLD" id="SFLDG00358">
    <property type="entry name" value="Main_(cytGST)"/>
    <property type="match status" value="1"/>
</dbReference>
<feature type="domain" description="GST C-terminal" evidence="2">
    <location>
        <begin position="99"/>
        <end position="221"/>
    </location>
</feature>
<keyword evidence="3" id="KW-0808">Transferase</keyword>
<dbReference type="CDD" id="cd03046">
    <property type="entry name" value="GST_N_GTT1_like"/>
    <property type="match status" value="1"/>
</dbReference>
<dbReference type="SUPFAM" id="SSF52833">
    <property type="entry name" value="Thioredoxin-like"/>
    <property type="match status" value="1"/>
</dbReference>
<dbReference type="Proteomes" id="UP000477083">
    <property type="component" value="Unassembled WGS sequence"/>
</dbReference>
<keyword evidence="4" id="KW-1185">Reference proteome</keyword>
<dbReference type="PANTHER" id="PTHR44051">
    <property type="entry name" value="GLUTATHIONE S-TRANSFERASE-RELATED"/>
    <property type="match status" value="1"/>
</dbReference>
<dbReference type="PROSITE" id="PS50404">
    <property type="entry name" value="GST_NTER"/>
    <property type="match status" value="1"/>
</dbReference>
<dbReference type="GO" id="GO:0016740">
    <property type="term" value="F:transferase activity"/>
    <property type="evidence" value="ECO:0007669"/>
    <property type="project" value="UniProtKB-KW"/>
</dbReference>
<dbReference type="InterPro" id="IPR040079">
    <property type="entry name" value="Glutathione_S-Trfase"/>
</dbReference>
<feature type="domain" description="GST N-terminal" evidence="1">
    <location>
        <begin position="1"/>
        <end position="95"/>
    </location>
</feature>
<dbReference type="AlphaFoldDB" id="A0A6L8VFB1"/>
<evidence type="ECO:0000313" key="3">
    <source>
        <dbReference type="EMBL" id="MZQ89015.1"/>
    </source>
</evidence>
<organism evidence="3 4">
    <name type="scientific">Frigidibacter albus</name>
    <dbReference type="NCBI Taxonomy" id="1465486"/>
    <lineage>
        <taxon>Bacteria</taxon>
        <taxon>Pseudomonadati</taxon>
        <taxon>Pseudomonadota</taxon>
        <taxon>Alphaproteobacteria</taxon>
        <taxon>Rhodobacterales</taxon>
        <taxon>Paracoccaceae</taxon>
        <taxon>Frigidibacter</taxon>
    </lineage>
</organism>
<dbReference type="SFLD" id="SFLDS00019">
    <property type="entry name" value="Glutathione_Transferase_(cytos"/>
    <property type="match status" value="1"/>
</dbReference>
<protein>
    <submittedName>
        <fullName evidence="3">Glutathione S-transferase family protein</fullName>
    </submittedName>
</protein>
<dbReference type="SUPFAM" id="SSF47616">
    <property type="entry name" value="GST C-terminal domain-like"/>
    <property type="match status" value="1"/>
</dbReference>
<dbReference type="InterPro" id="IPR010987">
    <property type="entry name" value="Glutathione-S-Trfase_C-like"/>
</dbReference>
<dbReference type="Gene3D" id="1.20.1050.10">
    <property type="match status" value="1"/>
</dbReference>
<accession>A0A6L8VFB1</accession>
<dbReference type="PANTHER" id="PTHR44051:SF8">
    <property type="entry name" value="GLUTATHIONE S-TRANSFERASE GSTA"/>
    <property type="match status" value="1"/>
</dbReference>
<proteinExistence type="predicted"/>
<sequence length="221" mass="23537">MLTIYGIYKSRATRSFWLMNELGIELGTGARHVPVVQKYKLADPLAADAPLNTGSPEFLKLNPAGTIPCMEDDGLVLHESLAINLYLARKAGGPLAPLGLAEEAQMMNWALYAATGIEAAALDISFTYAEGKEGDPVGHAVVAAAAGKLRRPFAVLEAHLAAEGFMVGGRFTVADINTAECVRYAQAHAPLLAEFPALKGWLEACQARPAFKAMWAARAAE</sequence>
<reference evidence="3 4" key="1">
    <citation type="submission" date="2020-01" db="EMBL/GenBank/DDBJ databases">
        <title>Frigidibacter albus SP32T (=CGMCC 1.13995T).</title>
        <authorList>
            <person name="Liao X."/>
        </authorList>
    </citation>
    <scope>NUCLEOTIDE SEQUENCE [LARGE SCALE GENOMIC DNA]</scope>
    <source>
        <strain evidence="3 4">SP32</strain>
    </source>
</reference>
<evidence type="ECO:0000313" key="4">
    <source>
        <dbReference type="Proteomes" id="UP000477083"/>
    </source>
</evidence>
<dbReference type="InterPro" id="IPR004046">
    <property type="entry name" value="GST_C"/>
</dbReference>
<dbReference type="Pfam" id="PF00043">
    <property type="entry name" value="GST_C"/>
    <property type="match status" value="1"/>
</dbReference>
<dbReference type="InterPro" id="IPR004045">
    <property type="entry name" value="Glutathione_S-Trfase_N"/>
</dbReference>
<evidence type="ECO:0000259" key="2">
    <source>
        <dbReference type="PROSITE" id="PS50405"/>
    </source>
</evidence>